<keyword evidence="2" id="KW-0472">Membrane</keyword>
<sequence>MDSNFVEVRTSRGKVFVSRALLPSSAEELEWIYPQDSESVPLMRSLQSRSRVATPCTQEIADANLSTVYPTQPPVVGAPSWDHTVGGVSAASGPREGDGRGAVNRSSADESVLPADSFNGQIIICSATGVDDMQAQLLVQRNRAELDHDPCHMPQPQAKTVAAACEIVGKDAVISAIVAVGELGGRLRFQNSEQLGTVGRGLGDRGETCDAGEMEFRSDAGGVLLNRSNPVVARLTWPPLGGMGVRSLSCFLGLCQHGFARKEFGLRQRRRYDCKESHGGLLQVLSRTDAGASVDHSRAHRKSKSTTSPQFSRSAGQFHFRTPIIRTRALASSILGLFIPLYTLLVFVLANVHICSTAVAQVANRHLVACPTSASGRDSRLARATACRHDFRGCAHDAPRTRSRFWCISSQRPERIHFELPRRRFGDKSHEDSEVVFRGSGVAPGGLERAAAGGDAAVGVLVFKGRKVGLLEAASCNDTMTCLKTFESTSRAIIAAKCNSGRIGGQSDSGEACR</sequence>
<name>A0A2U3DP28_PURLI</name>
<accession>A0A2U3DP28</accession>
<feature type="region of interest" description="Disordered" evidence="1">
    <location>
        <begin position="87"/>
        <end position="108"/>
    </location>
</feature>
<dbReference type="AlphaFoldDB" id="A0A2U3DP28"/>
<feature type="compositionally biased region" description="Polar residues" evidence="1">
    <location>
        <begin position="305"/>
        <end position="314"/>
    </location>
</feature>
<gene>
    <name evidence="3" type="ORF">PCL_00819</name>
</gene>
<feature type="transmembrane region" description="Helical" evidence="2">
    <location>
        <begin position="329"/>
        <end position="350"/>
    </location>
</feature>
<evidence type="ECO:0000256" key="1">
    <source>
        <dbReference type="SAM" id="MobiDB-lite"/>
    </source>
</evidence>
<keyword evidence="2" id="KW-0812">Transmembrane</keyword>
<organism evidence="3 4">
    <name type="scientific">Purpureocillium lilacinum</name>
    <name type="common">Paecilomyces lilacinus</name>
    <dbReference type="NCBI Taxonomy" id="33203"/>
    <lineage>
        <taxon>Eukaryota</taxon>
        <taxon>Fungi</taxon>
        <taxon>Dikarya</taxon>
        <taxon>Ascomycota</taxon>
        <taxon>Pezizomycotina</taxon>
        <taxon>Sordariomycetes</taxon>
        <taxon>Hypocreomycetidae</taxon>
        <taxon>Hypocreales</taxon>
        <taxon>Ophiocordycipitaceae</taxon>
        <taxon>Purpureocillium</taxon>
    </lineage>
</organism>
<protein>
    <submittedName>
        <fullName evidence="3">Uncharacterized protein</fullName>
    </submittedName>
</protein>
<comment type="caution">
    <text evidence="3">The sequence shown here is derived from an EMBL/GenBank/DDBJ whole genome shotgun (WGS) entry which is preliminary data.</text>
</comment>
<evidence type="ECO:0000313" key="4">
    <source>
        <dbReference type="Proteomes" id="UP000245956"/>
    </source>
</evidence>
<evidence type="ECO:0000313" key="3">
    <source>
        <dbReference type="EMBL" id="PWI64007.1"/>
    </source>
</evidence>
<dbReference type="Proteomes" id="UP000245956">
    <property type="component" value="Unassembled WGS sequence"/>
</dbReference>
<proteinExistence type="predicted"/>
<keyword evidence="2" id="KW-1133">Transmembrane helix</keyword>
<reference evidence="3 4" key="1">
    <citation type="journal article" date="2016" name="Front. Microbiol.">
        <title>Genome and transcriptome sequences reveal the specific parasitism of the nematophagous Purpureocillium lilacinum 36-1.</title>
        <authorList>
            <person name="Xie J."/>
            <person name="Li S."/>
            <person name="Mo C."/>
            <person name="Xiao X."/>
            <person name="Peng D."/>
            <person name="Wang G."/>
            <person name="Xiao Y."/>
        </authorList>
    </citation>
    <scope>NUCLEOTIDE SEQUENCE [LARGE SCALE GENOMIC DNA]</scope>
    <source>
        <strain evidence="3 4">36-1</strain>
    </source>
</reference>
<evidence type="ECO:0000256" key="2">
    <source>
        <dbReference type="SAM" id="Phobius"/>
    </source>
</evidence>
<feature type="region of interest" description="Disordered" evidence="1">
    <location>
        <begin position="292"/>
        <end position="314"/>
    </location>
</feature>
<dbReference type="EMBL" id="LCWV01000120">
    <property type="protein sequence ID" value="PWI64007.1"/>
    <property type="molecule type" value="Genomic_DNA"/>
</dbReference>